<reference evidence="1 2" key="1">
    <citation type="journal article" date="2024" name="G3 (Bethesda)">
        <title>Genome assembly of Hibiscus sabdariffa L. provides insights into metabolisms of medicinal natural products.</title>
        <authorList>
            <person name="Kim T."/>
        </authorList>
    </citation>
    <scope>NUCLEOTIDE SEQUENCE [LARGE SCALE GENOMIC DNA]</scope>
    <source>
        <strain evidence="1">TK-2024</strain>
        <tissue evidence="1">Old leaves</tissue>
    </source>
</reference>
<dbReference type="Proteomes" id="UP001472677">
    <property type="component" value="Unassembled WGS sequence"/>
</dbReference>
<accession>A0ABR2FTA4</accession>
<comment type="caution">
    <text evidence="1">The sequence shown here is derived from an EMBL/GenBank/DDBJ whole genome shotgun (WGS) entry which is preliminary data.</text>
</comment>
<sequence length="154" mass="16379">MTESAKTVFEPAKILNGDEEKSTLLTVSVKMVARKYGEKATGEARNGEAPANLSSAEPKRLVVALVHKPRAHDAVREPREVLDIGCCCQLAAGGNIVSHPSLEQNRLEFTTGGVVGGRVGSGAAVGEESLWPWEEVCSGGVEQRGRELSLNKVL</sequence>
<evidence type="ECO:0000313" key="1">
    <source>
        <dbReference type="EMBL" id="KAK8587407.1"/>
    </source>
</evidence>
<organism evidence="1 2">
    <name type="scientific">Hibiscus sabdariffa</name>
    <name type="common">roselle</name>
    <dbReference type="NCBI Taxonomy" id="183260"/>
    <lineage>
        <taxon>Eukaryota</taxon>
        <taxon>Viridiplantae</taxon>
        <taxon>Streptophyta</taxon>
        <taxon>Embryophyta</taxon>
        <taxon>Tracheophyta</taxon>
        <taxon>Spermatophyta</taxon>
        <taxon>Magnoliopsida</taxon>
        <taxon>eudicotyledons</taxon>
        <taxon>Gunneridae</taxon>
        <taxon>Pentapetalae</taxon>
        <taxon>rosids</taxon>
        <taxon>malvids</taxon>
        <taxon>Malvales</taxon>
        <taxon>Malvaceae</taxon>
        <taxon>Malvoideae</taxon>
        <taxon>Hibiscus</taxon>
    </lineage>
</organism>
<gene>
    <name evidence="1" type="ORF">V6N12_021901</name>
</gene>
<keyword evidence="2" id="KW-1185">Reference proteome</keyword>
<proteinExistence type="predicted"/>
<protein>
    <submittedName>
        <fullName evidence="1">Uncharacterized protein</fullName>
    </submittedName>
</protein>
<evidence type="ECO:0000313" key="2">
    <source>
        <dbReference type="Proteomes" id="UP001472677"/>
    </source>
</evidence>
<name>A0ABR2FTA4_9ROSI</name>
<dbReference type="EMBL" id="JBBPBM010000004">
    <property type="protein sequence ID" value="KAK8587407.1"/>
    <property type="molecule type" value="Genomic_DNA"/>
</dbReference>